<evidence type="ECO:0000313" key="2">
    <source>
        <dbReference type="Proteomes" id="UP000190037"/>
    </source>
</evidence>
<keyword evidence="2" id="KW-1185">Reference proteome</keyword>
<dbReference type="GO" id="GO:0016874">
    <property type="term" value="F:ligase activity"/>
    <property type="evidence" value="ECO:0007669"/>
    <property type="project" value="UniProtKB-KW"/>
</dbReference>
<dbReference type="OrthoDB" id="358773at2"/>
<dbReference type="Gene3D" id="3.90.1140.10">
    <property type="entry name" value="Cyclic phosphodiesterase"/>
    <property type="match status" value="1"/>
</dbReference>
<dbReference type="Pfam" id="PF13563">
    <property type="entry name" value="2_5_RNA_ligase2"/>
    <property type="match status" value="1"/>
</dbReference>
<sequence>MAKRTIGVSIAIPEPYGSELQARRAGFGDPLANAIPTHVTLLPPTEVADEAMAEVEEHLRAVAAGEAPFDIHLRSTGTFRPTSPVVFVQVARGIPECERIEAAVRSGPLERELHFPYHPHVTVAHHLPDHMLDLAFAELVDYDAVFPIWGFSLYEHGTDGVWRPQRDFAFGQSLPGPLPV</sequence>
<reference evidence="1 2" key="1">
    <citation type="submission" date="2017-03" db="EMBL/GenBank/DDBJ databases">
        <title>Draft genome sequence of Streptomyces scabrisporus NF3, endophyte isolated from Amphipterygium adstringens.</title>
        <authorList>
            <person name="Vazquez M."/>
            <person name="Ceapa C.D."/>
            <person name="Rodriguez Luna D."/>
            <person name="Sanchez Esquivel S."/>
        </authorList>
    </citation>
    <scope>NUCLEOTIDE SEQUENCE [LARGE SCALE GENOMIC DNA]</scope>
    <source>
        <strain evidence="1 2">NF3</strain>
    </source>
</reference>
<comment type="caution">
    <text evidence="1">The sequence shown here is derived from an EMBL/GenBank/DDBJ whole genome shotgun (WGS) entry which is preliminary data.</text>
</comment>
<organism evidence="1 2">
    <name type="scientific">Embleya scabrispora</name>
    <dbReference type="NCBI Taxonomy" id="159449"/>
    <lineage>
        <taxon>Bacteria</taxon>
        <taxon>Bacillati</taxon>
        <taxon>Actinomycetota</taxon>
        <taxon>Actinomycetes</taxon>
        <taxon>Kitasatosporales</taxon>
        <taxon>Streptomycetaceae</taxon>
        <taxon>Embleya</taxon>
    </lineage>
</organism>
<evidence type="ECO:0000313" key="1">
    <source>
        <dbReference type="EMBL" id="OPC81347.1"/>
    </source>
</evidence>
<dbReference type="AlphaFoldDB" id="A0A1T3NWZ1"/>
<protein>
    <submittedName>
        <fullName evidence="1">2'-5' RNA ligase</fullName>
    </submittedName>
</protein>
<gene>
    <name evidence="1" type="ORF">B4N89_10665</name>
</gene>
<dbReference type="eggNOG" id="COG1514">
    <property type="taxonomic scope" value="Bacteria"/>
</dbReference>
<dbReference type="RefSeq" id="WP_078975647.1">
    <property type="nucleotide sequence ID" value="NZ_MWQN01000001.1"/>
</dbReference>
<accession>A0A1T3NWZ1</accession>
<keyword evidence="1" id="KW-0436">Ligase</keyword>
<dbReference type="EMBL" id="MWQN01000001">
    <property type="protein sequence ID" value="OPC81347.1"/>
    <property type="molecule type" value="Genomic_DNA"/>
</dbReference>
<dbReference type="InterPro" id="IPR050580">
    <property type="entry name" value="2H_phosphoesterase_YjcG-like"/>
</dbReference>
<dbReference type="PANTHER" id="PTHR40037">
    <property type="entry name" value="PHOSPHOESTERASE YJCG-RELATED"/>
    <property type="match status" value="1"/>
</dbReference>
<dbReference type="Proteomes" id="UP000190037">
    <property type="component" value="Unassembled WGS sequence"/>
</dbReference>
<dbReference type="InterPro" id="IPR009097">
    <property type="entry name" value="Cyclic_Pdiesterase"/>
</dbReference>
<dbReference type="STRING" id="159449.B4N89_10665"/>
<name>A0A1T3NWZ1_9ACTN</name>
<proteinExistence type="predicted"/>
<dbReference type="PANTHER" id="PTHR40037:SF1">
    <property type="entry name" value="PHOSPHOESTERASE SAOUHSC_00951-RELATED"/>
    <property type="match status" value="1"/>
</dbReference>
<dbReference type="SUPFAM" id="SSF55144">
    <property type="entry name" value="LigT-like"/>
    <property type="match status" value="1"/>
</dbReference>